<dbReference type="Proteomes" id="UP001219933">
    <property type="component" value="Chromosome 1"/>
</dbReference>
<reference evidence="1" key="1">
    <citation type="submission" date="2023-03" db="EMBL/GenBank/DDBJ databases">
        <title>Mating type loci evolution in Malassezia.</title>
        <authorList>
            <person name="Coelho M.A."/>
        </authorList>
    </citation>
    <scope>NUCLEOTIDE SEQUENCE</scope>
    <source>
        <strain evidence="1">CBS 11721</strain>
    </source>
</reference>
<gene>
    <name evidence="1" type="ORF">MCUN1_000909</name>
</gene>
<accession>A0AAF0J529</accession>
<protein>
    <submittedName>
        <fullName evidence="1">Uncharacterized protein</fullName>
    </submittedName>
</protein>
<organism evidence="1 2">
    <name type="scientific">Malassezia cuniculi</name>
    <dbReference type="NCBI Taxonomy" id="948313"/>
    <lineage>
        <taxon>Eukaryota</taxon>
        <taxon>Fungi</taxon>
        <taxon>Dikarya</taxon>
        <taxon>Basidiomycota</taxon>
        <taxon>Ustilaginomycotina</taxon>
        <taxon>Malasseziomycetes</taxon>
        <taxon>Malasseziales</taxon>
        <taxon>Malasseziaceae</taxon>
        <taxon>Malassezia</taxon>
    </lineage>
</organism>
<proteinExistence type="predicted"/>
<evidence type="ECO:0000313" key="2">
    <source>
        <dbReference type="Proteomes" id="UP001219933"/>
    </source>
</evidence>
<evidence type="ECO:0000313" key="1">
    <source>
        <dbReference type="EMBL" id="WFD34077.1"/>
    </source>
</evidence>
<dbReference type="AlphaFoldDB" id="A0AAF0J529"/>
<dbReference type="EMBL" id="CP119877">
    <property type="protein sequence ID" value="WFD34077.1"/>
    <property type="molecule type" value="Genomic_DNA"/>
</dbReference>
<keyword evidence="2" id="KW-1185">Reference proteome</keyword>
<name>A0AAF0J529_9BASI</name>
<sequence>MVASFETIITDSGREGLAGVIGNVVDDVLQYNIADAGTVRQHRLVVALLCASANARKLPLRPSVVAQLLGELLACNTESSAAPLASLPLHVAAHVLRVLLRFGVATNEAVQQLVDHLTRETAFPFVDEGLFIIEYLLKHGDPHRALPLLAGMVSVDGSHIGEHVIHQARADGAAWERWASASPIRDRHTMSLRISLWTLCCRAWLRLGRTRRFQNAFSGLYDELQAADQRVGLPHPPSAELLRALYQMHVVNLAASGTPNSVRSAVHALARAKSYGITLTSTAVARVCNAALALDMPKEALAALLGTLDRQVLTCIGMPGIVAMMEGAVAENDTAAPRRIIGELGSDYDVPVPLRARFLAAAARAQLSHEAERLYGLWSESTGRMSETERTTLYRPWMHDTTPGARQMAGHLRGEPVTTTPRCVLALVRLFLRGSPEQQELARVVRDDYLRALYTLPLRTHEQLTALAQVSFLLGDTTGALHAMGEIIHRQDTVDMKDMAVLVGGIMSHSPDLALQSFFYLVRGDEAAGAEPVVPTPALYAVLIAKAIKVRRIDIALALHNDLVARGHAAGFAREAPHLQVSLSQLELPELVASITGMLREGWRPSSAHITWVIRCLLRGLRPIEALQGMPGRRPKPSHLAAAAHLYSRATAAASGTADLPTARLLLLRLAKLPDSVALVDKVVSVLEHAADYARRDELDKMMGTPSANSGIPPALVDLIVTTYTTLGDADAAHKASALGKI</sequence>